<keyword evidence="2" id="KW-1185">Reference proteome</keyword>
<evidence type="ECO:0000313" key="2">
    <source>
        <dbReference type="Proteomes" id="UP000314294"/>
    </source>
</evidence>
<protein>
    <submittedName>
        <fullName evidence="1">Uncharacterized protein</fullName>
    </submittedName>
</protein>
<dbReference type="Proteomes" id="UP000314294">
    <property type="component" value="Unassembled WGS sequence"/>
</dbReference>
<organism evidence="1 2">
    <name type="scientific">Liparis tanakae</name>
    <name type="common">Tanaka's snailfish</name>
    <dbReference type="NCBI Taxonomy" id="230148"/>
    <lineage>
        <taxon>Eukaryota</taxon>
        <taxon>Metazoa</taxon>
        <taxon>Chordata</taxon>
        <taxon>Craniata</taxon>
        <taxon>Vertebrata</taxon>
        <taxon>Euteleostomi</taxon>
        <taxon>Actinopterygii</taxon>
        <taxon>Neopterygii</taxon>
        <taxon>Teleostei</taxon>
        <taxon>Neoteleostei</taxon>
        <taxon>Acanthomorphata</taxon>
        <taxon>Eupercaria</taxon>
        <taxon>Perciformes</taxon>
        <taxon>Cottioidei</taxon>
        <taxon>Cottales</taxon>
        <taxon>Liparidae</taxon>
        <taxon>Liparis</taxon>
    </lineage>
</organism>
<dbReference type="AlphaFoldDB" id="A0A4Z2H930"/>
<accession>A0A4Z2H930</accession>
<comment type="caution">
    <text evidence="1">The sequence shown here is derived from an EMBL/GenBank/DDBJ whole genome shotgun (WGS) entry which is preliminary data.</text>
</comment>
<dbReference type="EMBL" id="SRLO01000294">
    <property type="protein sequence ID" value="TNN62388.1"/>
    <property type="molecule type" value="Genomic_DNA"/>
</dbReference>
<name>A0A4Z2H930_9TELE</name>
<proteinExistence type="predicted"/>
<evidence type="ECO:0000313" key="1">
    <source>
        <dbReference type="EMBL" id="TNN62388.1"/>
    </source>
</evidence>
<gene>
    <name evidence="1" type="ORF">EYF80_027399</name>
</gene>
<sequence length="130" mass="14675">MAAGAPVRPMGPSGEEQTVVSFHWKHMSSGVAVECSPSRGTALQDKHYGCRLRMRTSISPKQKYPVKKMKSVDVSYSFSKSYSSHGWAHFWACSIFSGVSARSKRMPWTLYLGRSQRLDHGFGRILTFIW</sequence>
<reference evidence="1 2" key="1">
    <citation type="submission" date="2019-03" db="EMBL/GenBank/DDBJ databases">
        <title>First draft genome of Liparis tanakae, snailfish: a comprehensive survey of snailfish specific genes.</title>
        <authorList>
            <person name="Kim W."/>
            <person name="Song I."/>
            <person name="Jeong J.-H."/>
            <person name="Kim D."/>
            <person name="Kim S."/>
            <person name="Ryu S."/>
            <person name="Song J.Y."/>
            <person name="Lee S.K."/>
        </authorList>
    </citation>
    <scope>NUCLEOTIDE SEQUENCE [LARGE SCALE GENOMIC DNA]</scope>
    <source>
        <tissue evidence="1">Muscle</tissue>
    </source>
</reference>